<comment type="caution">
    <text evidence="1">The sequence shown here is derived from an EMBL/GenBank/DDBJ whole genome shotgun (WGS) entry which is preliminary data.</text>
</comment>
<dbReference type="SUPFAM" id="SSF63825">
    <property type="entry name" value="YWTD domain"/>
    <property type="match status" value="1"/>
</dbReference>
<dbReference type="Proteomes" id="UP000308181">
    <property type="component" value="Unassembled WGS sequence"/>
</dbReference>
<evidence type="ECO:0000313" key="2">
    <source>
        <dbReference type="Proteomes" id="UP000308181"/>
    </source>
</evidence>
<gene>
    <name evidence="1" type="ORF">FA046_03915</name>
</gene>
<evidence type="ECO:0008006" key="3">
    <source>
        <dbReference type="Google" id="ProtNLM"/>
    </source>
</evidence>
<dbReference type="OrthoDB" id="697094at2"/>
<proteinExistence type="predicted"/>
<dbReference type="PROSITE" id="PS51257">
    <property type="entry name" value="PROKAR_LIPOPROTEIN"/>
    <property type="match status" value="1"/>
</dbReference>
<dbReference type="AlphaFoldDB" id="A0A4V6WMZ4"/>
<evidence type="ECO:0000313" key="1">
    <source>
        <dbReference type="EMBL" id="TKC00831.1"/>
    </source>
</evidence>
<protein>
    <recommendedName>
        <fullName evidence="3">SMP-30/Gluconolactonase/LRE-like region domain-containing protein</fullName>
    </recommendedName>
</protein>
<organism evidence="1 2">
    <name type="scientific">Pedobacter cryophilus</name>
    <dbReference type="NCBI Taxonomy" id="2571271"/>
    <lineage>
        <taxon>Bacteria</taxon>
        <taxon>Pseudomonadati</taxon>
        <taxon>Bacteroidota</taxon>
        <taxon>Sphingobacteriia</taxon>
        <taxon>Sphingobacteriales</taxon>
        <taxon>Sphingobacteriaceae</taxon>
        <taxon>Pedobacter</taxon>
    </lineage>
</organism>
<sequence length="342" mass="35618">MKNYSIFSISALFIAATIVTSCSKDDEPTVSVSKLFVSNADTDPAVANLSIFDPADGATLAAPMTYNTAAPDGNGIVYDASSNVGFQVSRSTKSIKLFSVSSTGSVMNGSSFTDASLASGRGAAYDAINKVLYVASNTDSTIRVYNNAPALSGTVTANKVFKLNGQPWGIAFAANKLMVLIDLDRKEIQLFNNVNSIASGTVTPSNKITIPSSTRLHGLTYDASSDVLIATEIGAAAAPAIPNPTVAAFNADGGIYIIEGALAKFTANAAVTPDRTIIGSNTKLGNPVDVKFDARSGKKLIYIAEKANKSILVFRLTDSGNMAPTTMATVTTLPEAIFLDAR</sequence>
<accession>A0A4V6WMZ4</accession>
<dbReference type="RefSeq" id="WP_136825037.1">
    <property type="nucleotide sequence ID" value="NZ_SWBP01000001.1"/>
</dbReference>
<dbReference type="EMBL" id="SWBP01000001">
    <property type="protein sequence ID" value="TKC00831.1"/>
    <property type="molecule type" value="Genomic_DNA"/>
</dbReference>
<reference evidence="1 2" key="1">
    <citation type="submission" date="2019-04" db="EMBL/GenBank/DDBJ databases">
        <title>Pedobacter sp. AR-3-17 sp. nov., isolated from Arctic soil.</title>
        <authorList>
            <person name="Dahal R.H."/>
            <person name="Kim D.-U."/>
        </authorList>
    </citation>
    <scope>NUCLEOTIDE SEQUENCE [LARGE SCALE GENOMIC DNA]</scope>
    <source>
        <strain evidence="1 2">AR-3-17</strain>
    </source>
</reference>
<name>A0A4V6WMZ4_9SPHI</name>
<keyword evidence="2" id="KW-1185">Reference proteome</keyword>